<feature type="transmembrane region" description="Helical" evidence="2">
    <location>
        <begin position="216"/>
        <end position="237"/>
    </location>
</feature>
<dbReference type="OrthoDB" id="3406034at2"/>
<keyword evidence="2" id="KW-0812">Transmembrane</keyword>
<dbReference type="STRING" id="227316.GA0070604_1132"/>
<name>A0A1C6TW95_9ACTN</name>
<dbReference type="RefSeq" id="WP_091115246.1">
    <property type="nucleotide sequence ID" value="NZ_FMHY01000002.1"/>
</dbReference>
<dbReference type="Proteomes" id="UP000199696">
    <property type="component" value="Unassembled WGS sequence"/>
</dbReference>
<accession>A0A1C6TW95</accession>
<keyword evidence="4" id="KW-1185">Reference proteome</keyword>
<feature type="compositionally biased region" description="Polar residues" evidence="1">
    <location>
        <begin position="127"/>
        <end position="137"/>
    </location>
</feature>
<evidence type="ECO:0000313" key="3">
    <source>
        <dbReference type="EMBL" id="SCL45871.1"/>
    </source>
</evidence>
<evidence type="ECO:0000256" key="1">
    <source>
        <dbReference type="SAM" id="MobiDB-lite"/>
    </source>
</evidence>
<proteinExistence type="predicted"/>
<protein>
    <submittedName>
        <fullName evidence="3">Uncharacterized protein</fullName>
    </submittedName>
</protein>
<evidence type="ECO:0000313" key="4">
    <source>
        <dbReference type="Proteomes" id="UP000199696"/>
    </source>
</evidence>
<keyword evidence="2" id="KW-0472">Membrane</keyword>
<feature type="region of interest" description="Disordered" evidence="1">
    <location>
        <begin position="116"/>
        <end position="202"/>
    </location>
</feature>
<gene>
    <name evidence="3" type="ORF">GA0070604_1132</name>
</gene>
<reference evidence="4" key="1">
    <citation type="submission" date="2016-06" db="EMBL/GenBank/DDBJ databases">
        <authorList>
            <person name="Varghese N."/>
            <person name="Submissions Spin"/>
        </authorList>
    </citation>
    <scope>NUCLEOTIDE SEQUENCE [LARGE SCALE GENOMIC DNA]</scope>
    <source>
        <strain evidence="4">DSM 44814</strain>
    </source>
</reference>
<dbReference type="EMBL" id="FMHY01000002">
    <property type="protein sequence ID" value="SCL45871.1"/>
    <property type="molecule type" value="Genomic_DNA"/>
</dbReference>
<sequence>MQPVGPYRFTEALGVCQVGTAWWAVDGQDRLVTVAVLDGAAATDQPWREAFANAANALALTAGGQRYVNADFAAPKPWAAYPSEEGMGAQRLFQTLGMDLQPAETEAEVLIPETGTVAEPPEPVSGVPTSGTPSPTSGAPLPWAMHAAVPQQVSSPPQPVSPAPQQVSPAPLSEHAQPISVPPQDPFTSPVPRITPSEPPRRRIALVDGPPRRSRVWLQAVVALVLLLAGGAIGFGWGNTRGATAKPSPTPSLAVYEATQFSINKSKFDGALAQLAEPWLTRMGGCAADTDTGGPDLPPDEQRHVFCRYGGVSVHFALYDSPAKEDAARAYRGQLSLTGTALAPGLREATRTKGGVTGAAGSYVEYAFKSGDDRPMCGIWWDRDDSVGAFYIETLCEAGIAGNWDALRDLWRRSS</sequence>
<organism evidence="3 4">
    <name type="scientific">Micromonospora eburnea</name>
    <dbReference type="NCBI Taxonomy" id="227316"/>
    <lineage>
        <taxon>Bacteria</taxon>
        <taxon>Bacillati</taxon>
        <taxon>Actinomycetota</taxon>
        <taxon>Actinomycetes</taxon>
        <taxon>Micromonosporales</taxon>
        <taxon>Micromonosporaceae</taxon>
        <taxon>Micromonospora</taxon>
    </lineage>
</organism>
<evidence type="ECO:0000256" key="2">
    <source>
        <dbReference type="SAM" id="Phobius"/>
    </source>
</evidence>
<keyword evidence="2" id="KW-1133">Transmembrane helix</keyword>
<dbReference type="AlphaFoldDB" id="A0A1C6TW95"/>